<evidence type="ECO:0000256" key="3">
    <source>
        <dbReference type="ARBA" id="ARBA00022544"/>
    </source>
</evidence>
<dbReference type="RefSeq" id="WP_136370162.1">
    <property type="nucleotide sequence ID" value="NZ_SSOB01000014.1"/>
</dbReference>
<evidence type="ECO:0000259" key="8">
    <source>
        <dbReference type="Pfam" id="PF05504"/>
    </source>
</evidence>
<dbReference type="Gene3D" id="6.20.190.10">
    <property type="entry name" value="Nutrient germinant receptor protein C, domain 1"/>
    <property type="match status" value="1"/>
</dbReference>
<evidence type="ECO:0000256" key="4">
    <source>
        <dbReference type="ARBA" id="ARBA00022729"/>
    </source>
</evidence>
<evidence type="ECO:0000259" key="9">
    <source>
        <dbReference type="Pfam" id="PF25198"/>
    </source>
</evidence>
<dbReference type="Pfam" id="PF05504">
    <property type="entry name" value="Spore_GerAC"/>
    <property type="match status" value="1"/>
</dbReference>
<keyword evidence="5" id="KW-0472">Membrane</keyword>
<dbReference type="EMBL" id="SSOB01000014">
    <property type="protein sequence ID" value="THF79055.1"/>
    <property type="molecule type" value="Genomic_DNA"/>
</dbReference>
<dbReference type="PANTHER" id="PTHR35789:SF1">
    <property type="entry name" value="SPORE GERMINATION PROTEIN B3"/>
    <property type="match status" value="1"/>
</dbReference>
<dbReference type="Pfam" id="PF25198">
    <property type="entry name" value="Spore_GerAC_N"/>
    <property type="match status" value="1"/>
</dbReference>
<dbReference type="InterPro" id="IPR046953">
    <property type="entry name" value="Spore_GerAC-like_C"/>
</dbReference>
<dbReference type="PANTHER" id="PTHR35789">
    <property type="entry name" value="SPORE GERMINATION PROTEIN B3"/>
    <property type="match status" value="1"/>
</dbReference>
<proteinExistence type="inferred from homology"/>
<dbReference type="AlphaFoldDB" id="A0A4S4C0P3"/>
<keyword evidence="3" id="KW-0309">Germination</keyword>
<organism evidence="10 11">
    <name type="scientific">Cohnella fermenti</name>
    <dbReference type="NCBI Taxonomy" id="2565925"/>
    <lineage>
        <taxon>Bacteria</taxon>
        <taxon>Bacillati</taxon>
        <taxon>Bacillota</taxon>
        <taxon>Bacilli</taxon>
        <taxon>Bacillales</taxon>
        <taxon>Paenibacillaceae</taxon>
        <taxon>Cohnella</taxon>
    </lineage>
</organism>
<comment type="caution">
    <text evidence="10">The sequence shown here is derived from an EMBL/GenBank/DDBJ whole genome shotgun (WGS) entry which is preliminary data.</text>
</comment>
<comment type="similarity">
    <text evidence="2">Belongs to the GerABKC lipoprotein family.</text>
</comment>
<dbReference type="GO" id="GO:0009847">
    <property type="term" value="P:spore germination"/>
    <property type="evidence" value="ECO:0007669"/>
    <property type="project" value="InterPro"/>
</dbReference>
<evidence type="ECO:0000256" key="1">
    <source>
        <dbReference type="ARBA" id="ARBA00004635"/>
    </source>
</evidence>
<keyword evidence="11" id="KW-1185">Reference proteome</keyword>
<dbReference type="Gene3D" id="3.30.300.210">
    <property type="entry name" value="Nutrient germinant receptor protein C, domain 3"/>
    <property type="match status" value="1"/>
</dbReference>
<keyword evidence="7" id="KW-0449">Lipoprotein</keyword>
<name>A0A4S4C0P3_9BACL</name>
<evidence type="ECO:0000256" key="5">
    <source>
        <dbReference type="ARBA" id="ARBA00023136"/>
    </source>
</evidence>
<evidence type="ECO:0000313" key="11">
    <source>
        <dbReference type="Proteomes" id="UP000310636"/>
    </source>
</evidence>
<evidence type="ECO:0000256" key="2">
    <source>
        <dbReference type="ARBA" id="ARBA00007886"/>
    </source>
</evidence>
<gene>
    <name evidence="10" type="ORF">E6C55_12620</name>
</gene>
<evidence type="ECO:0000256" key="6">
    <source>
        <dbReference type="ARBA" id="ARBA00023139"/>
    </source>
</evidence>
<comment type="subcellular location">
    <subcellularLocation>
        <location evidence="1">Membrane</location>
        <topology evidence="1">Lipid-anchor</topology>
    </subcellularLocation>
</comment>
<dbReference type="InterPro" id="IPR038501">
    <property type="entry name" value="Spore_GerAC_C_sf"/>
</dbReference>
<feature type="domain" description="Spore germination GerAC-like C-terminal" evidence="8">
    <location>
        <begin position="229"/>
        <end position="375"/>
    </location>
</feature>
<dbReference type="InterPro" id="IPR057336">
    <property type="entry name" value="GerAC_N"/>
</dbReference>
<evidence type="ECO:0000313" key="10">
    <source>
        <dbReference type="EMBL" id="THF79055.1"/>
    </source>
</evidence>
<accession>A0A4S4C0P3</accession>
<keyword evidence="6" id="KW-0564">Palmitate</keyword>
<keyword evidence="4" id="KW-0732">Signal</keyword>
<sequence length="388" mass="42139">MLLLGALTLLTGCWDKNELTAWGFVQAVAIDLTESGGFRVTTQIYRPGASESRSDTSSSGKSFVTLTSEASTISQAAGQIAAQLGRNLQWSHMRALLLGEEAALNRNIGEILDFFSRSQGLRGSAFVMTTEGLANRYLLINPLIENTIGQQLKTVERLSSLQAGASTALSLINLEILAQSPGSVTLLPRLKLLKQQSQQAAIIDGMNVLRLPPGKIDSGLVPIKFVDNIMMIRGEYKRGLITLPCPSDGEAGGEAADLFKVGNAKSRLRVVSSGGLPNIKIHLSLQGGVGELVCSSVLTKAEHDRFVKRLEEKVTSDTLEALEYIQKRKADVLFAGLRVERWNPRLWKQWRSDWPELFSKAKVSVSVKIDLTTTGMDAGSPLTSQPHP</sequence>
<dbReference type="Proteomes" id="UP000310636">
    <property type="component" value="Unassembled WGS sequence"/>
</dbReference>
<feature type="domain" description="Spore germination protein N-terminal" evidence="9">
    <location>
        <begin position="15"/>
        <end position="191"/>
    </location>
</feature>
<evidence type="ECO:0000256" key="7">
    <source>
        <dbReference type="ARBA" id="ARBA00023288"/>
    </source>
</evidence>
<dbReference type="GO" id="GO:0016020">
    <property type="term" value="C:membrane"/>
    <property type="evidence" value="ECO:0007669"/>
    <property type="project" value="UniProtKB-SubCell"/>
</dbReference>
<dbReference type="NCBIfam" id="TIGR02887">
    <property type="entry name" value="spore_ger_x_C"/>
    <property type="match status" value="1"/>
</dbReference>
<dbReference type="OrthoDB" id="9816067at2"/>
<dbReference type="InterPro" id="IPR008844">
    <property type="entry name" value="Spore_GerAC-like"/>
</dbReference>
<reference evidence="10 11" key="1">
    <citation type="submission" date="2019-04" db="EMBL/GenBank/DDBJ databases">
        <title>Cohnella sp. nov. isolated from preserved vegetables.</title>
        <authorList>
            <person name="Lin S.-Y."/>
            <person name="Hung M.-H."/>
            <person name="Young C.-C."/>
        </authorList>
    </citation>
    <scope>NUCLEOTIDE SEQUENCE [LARGE SCALE GENOMIC DNA]</scope>
    <source>
        <strain evidence="10 11">CC-MHH1044</strain>
    </source>
</reference>
<protein>
    <submittedName>
        <fullName evidence="10">Ger(X)C family spore germination protein</fullName>
    </submittedName>
</protein>